<feature type="non-terminal residue" evidence="1">
    <location>
        <position position="85"/>
    </location>
</feature>
<dbReference type="Proteomes" id="UP001380290">
    <property type="component" value="Unassembled WGS sequence"/>
</dbReference>
<name>A0ABU8QXX9_9PSED</name>
<proteinExistence type="predicted"/>
<protein>
    <submittedName>
        <fullName evidence="1">Uncharacterized protein</fullName>
    </submittedName>
</protein>
<evidence type="ECO:0000313" key="2">
    <source>
        <dbReference type="Proteomes" id="UP001380290"/>
    </source>
</evidence>
<keyword evidence="2" id="KW-1185">Reference proteome</keyword>
<dbReference type="RefSeq" id="WP_339600352.1">
    <property type="nucleotide sequence ID" value="NZ_JBBHLC010000086.1"/>
</dbReference>
<evidence type="ECO:0000313" key="1">
    <source>
        <dbReference type="EMBL" id="MEJ5865533.1"/>
    </source>
</evidence>
<reference evidence="1 2" key="1">
    <citation type="submission" date="2024-02" db="EMBL/GenBank/DDBJ databases">
        <title>Identification of pathogenicity and growth-promoting function of Pseudomonas putida variant.</title>
        <authorList>
            <person name="Sun J."/>
        </authorList>
    </citation>
    <scope>NUCLEOTIDE SEQUENCE [LARGE SCALE GENOMIC DNA]</scope>
    <source>
        <strain evidence="1 2">A03</strain>
    </source>
</reference>
<accession>A0ABU8QXX9</accession>
<sequence>MAIFTGIAGSEPRSEGGLKKVAASRLSALQTLGARLSRPHRRLAPGPTKTAHGCDIEVWPRFLWEITQPFRAALPRRELGNVGAG</sequence>
<gene>
    <name evidence="1" type="ORF">V7S98_20155</name>
</gene>
<dbReference type="EMBL" id="JBBHLC010000086">
    <property type="protein sequence ID" value="MEJ5865533.1"/>
    <property type="molecule type" value="Genomic_DNA"/>
</dbReference>
<comment type="caution">
    <text evidence="1">The sequence shown here is derived from an EMBL/GenBank/DDBJ whole genome shotgun (WGS) entry which is preliminary data.</text>
</comment>
<organism evidence="1 2">
    <name type="scientific">Pseudomonas farsensis</name>
    <dbReference type="NCBI Taxonomy" id="2745492"/>
    <lineage>
        <taxon>Bacteria</taxon>
        <taxon>Pseudomonadati</taxon>
        <taxon>Pseudomonadota</taxon>
        <taxon>Gammaproteobacteria</taxon>
        <taxon>Pseudomonadales</taxon>
        <taxon>Pseudomonadaceae</taxon>
        <taxon>Pseudomonas</taxon>
    </lineage>
</organism>